<evidence type="ECO:0000256" key="10">
    <source>
        <dbReference type="ARBA" id="ARBA00049889"/>
    </source>
</evidence>
<dbReference type="EMBL" id="DSEU01000004">
    <property type="protein sequence ID" value="HEM66089.1"/>
    <property type="molecule type" value="Genomic_DNA"/>
</dbReference>
<dbReference type="GO" id="GO:0005737">
    <property type="term" value="C:cytoplasm"/>
    <property type="evidence" value="ECO:0007669"/>
    <property type="project" value="UniProtKB-SubCell"/>
</dbReference>
<comment type="similarity">
    <text evidence="12">Belongs to the TmcA family.</text>
</comment>
<keyword evidence="5 12" id="KW-0547">Nucleotide-binding</keyword>
<dbReference type="GO" id="GO:0002101">
    <property type="term" value="P:tRNA wobble cytosine modification"/>
    <property type="evidence" value="ECO:0007669"/>
    <property type="project" value="UniProtKB-UniRule"/>
</dbReference>
<evidence type="ECO:0000313" key="14">
    <source>
        <dbReference type="EMBL" id="HEM66089.1"/>
    </source>
</evidence>
<dbReference type="GO" id="GO:1904812">
    <property type="term" value="P:rRNA acetylation involved in maturation of SSU-rRNA"/>
    <property type="evidence" value="ECO:0007669"/>
    <property type="project" value="TreeGrafter"/>
</dbReference>
<dbReference type="InterPro" id="IPR016181">
    <property type="entry name" value="Acyl_CoA_acyltransferase"/>
</dbReference>
<evidence type="ECO:0000256" key="9">
    <source>
        <dbReference type="ARBA" id="ARBA00049883"/>
    </source>
</evidence>
<dbReference type="HAMAP" id="MF_01886">
    <property type="entry name" value="tRNA_acetyltr_TmcA"/>
    <property type="match status" value="1"/>
</dbReference>
<evidence type="ECO:0000259" key="13">
    <source>
        <dbReference type="PROSITE" id="PS51186"/>
    </source>
</evidence>
<evidence type="ECO:0000256" key="3">
    <source>
        <dbReference type="ARBA" id="ARBA00022679"/>
    </source>
</evidence>
<dbReference type="GO" id="GO:1990883">
    <property type="term" value="F:18S rRNA cytidine N-acetyltransferase activity"/>
    <property type="evidence" value="ECO:0007669"/>
    <property type="project" value="TreeGrafter"/>
</dbReference>
<comment type="catalytic activity">
    <reaction evidence="9">
        <text>a cytidine in tRNA + acetyl-CoA + ATP + H2O = an N(4)-acetylcytidine in tRNA + ADP + phosphate + CoA + H(+)</text>
        <dbReference type="Rhea" id="RHEA:53876"/>
        <dbReference type="Rhea" id="RHEA-COMP:13670"/>
        <dbReference type="Rhea" id="RHEA-COMP:13671"/>
        <dbReference type="ChEBI" id="CHEBI:15377"/>
        <dbReference type="ChEBI" id="CHEBI:15378"/>
        <dbReference type="ChEBI" id="CHEBI:30616"/>
        <dbReference type="ChEBI" id="CHEBI:43474"/>
        <dbReference type="ChEBI" id="CHEBI:57287"/>
        <dbReference type="ChEBI" id="CHEBI:57288"/>
        <dbReference type="ChEBI" id="CHEBI:74900"/>
        <dbReference type="ChEBI" id="CHEBI:82748"/>
        <dbReference type="ChEBI" id="CHEBI:456216"/>
    </reaction>
</comment>
<evidence type="ECO:0000256" key="6">
    <source>
        <dbReference type="ARBA" id="ARBA00022840"/>
    </source>
</evidence>
<accession>A0A7J2U0M7</accession>
<keyword evidence="8 12" id="KW-0012">Acyltransferase</keyword>
<dbReference type="InterPro" id="IPR032672">
    <property type="entry name" value="TmcA/NAT10/Kre33"/>
</dbReference>
<keyword evidence="6 12" id="KW-0067">ATP-binding</keyword>
<keyword evidence="4 12" id="KW-0819">tRNA processing</keyword>
<dbReference type="AlphaFoldDB" id="A0A7J2U0M7"/>
<feature type="binding site" evidence="12">
    <location>
        <position position="628"/>
    </location>
    <ligand>
        <name>acetyl-CoA</name>
        <dbReference type="ChEBI" id="CHEBI:57288"/>
    </ligand>
</feature>
<dbReference type="PANTHER" id="PTHR10925">
    <property type="entry name" value="N-ACETYLTRANSFERASE 10"/>
    <property type="match status" value="1"/>
</dbReference>
<feature type="domain" description="N-acetyltransferase" evidence="13">
    <location>
        <begin position="483"/>
        <end position="663"/>
    </location>
</feature>
<evidence type="ECO:0000256" key="12">
    <source>
        <dbReference type="HAMAP-Rule" id="MF_01886"/>
    </source>
</evidence>
<dbReference type="InterPro" id="IPR013562">
    <property type="entry name" value="TmcA/NAT10_N"/>
</dbReference>
<dbReference type="Gene3D" id="3.40.50.11040">
    <property type="match status" value="1"/>
</dbReference>
<feature type="binding site" evidence="12">
    <location>
        <begin position="588"/>
        <end position="590"/>
    </location>
    <ligand>
        <name>acetyl-CoA</name>
        <dbReference type="ChEBI" id="CHEBI:57288"/>
    </ligand>
</feature>
<gene>
    <name evidence="12" type="primary">tmcA</name>
    <name evidence="14" type="ORF">ENO26_00685</name>
</gene>
<evidence type="ECO:0000256" key="4">
    <source>
        <dbReference type="ARBA" id="ARBA00022694"/>
    </source>
</evidence>
<protein>
    <recommendedName>
        <fullName evidence="12">tRNA(Met) cytidine acetyltransferase TmcA</fullName>
        <ecNumber evidence="12">2.3.1.193</ecNumber>
    </recommendedName>
</protein>
<comment type="caution">
    <text evidence="12">Lacks conserved residue(s) required for the propagation of feature annotation.</text>
</comment>
<comment type="subcellular location">
    <subcellularLocation>
        <location evidence="12">Cytoplasm</location>
    </subcellularLocation>
</comment>
<dbReference type="FunFam" id="3.40.50.300:FF:002218">
    <property type="entry name" value="tRNA(Met) cytidine acetyltransferase TmcA"/>
    <property type="match status" value="1"/>
</dbReference>
<dbReference type="PANTHER" id="PTHR10925:SF5">
    <property type="entry name" value="RNA CYTIDINE ACETYLTRANSFERASE"/>
    <property type="match status" value="1"/>
</dbReference>
<evidence type="ECO:0000256" key="5">
    <source>
        <dbReference type="ARBA" id="ARBA00022741"/>
    </source>
</evidence>
<dbReference type="GO" id="GO:0000049">
    <property type="term" value="F:tRNA binding"/>
    <property type="evidence" value="ECO:0007669"/>
    <property type="project" value="UniProtKB-UniRule"/>
</dbReference>
<dbReference type="GO" id="GO:0005524">
    <property type="term" value="F:ATP binding"/>
    <property type="evidence" value="ECO:0007669"/>
    <property type="project" value="UniProtKB-UniRule"/>
</dbReference>
<keyword evidence="7 12" id="KW-0694">RNA-binding</keyword>
<dbReference type="GO" id="GO:0051391">
    <property type="term" value="P:tRNA acetylation"/>
    <property type="evidence" value="ECO:0007669"/>
    <property type="project" value="UniProtKB-UniRule"/>
</dbReference>
<comment type="function">
    <text evidence="12">Catalyzes the formation of N(4)-acetylcytidine (ac(4)C) at the wobble position of tRNA(Met), by using acetyl-CoA as an acetyl donor and ATP (or GTP).</text>
</comment>
<evidence type="ECO:0000256" key="1">
    <source>
        <dbReference type="ARBA" id="ARBA00022490"/>
    </source>
</evidence>
<dbReference type="Gene3D" id="3.40.50.300">
    <property type="entry name" value="P-loop containing nucleotide triphosphate hydrolases"/>
    <property type="match status" value="1"/>
</dbReference>
<sequence length="833" mass="96012">MRFLIMLKKEELSVLLKSKEYHQFKRSFLRELHKAIDGRYRLLLILAGDDNKKQSVILSDILINFLKRFLQVKSFARVLYVYHDEFSDAKTRVKIVKNIMRKYIKKKKINAEVEFGIYETSDRYLGTTYQGLIMDLVNSLRPLDVGRLGGIVEGGGIVILLTPKWSEWHNRKNLFQMTLAVPQHPEPRNVFVRWFKEVTMSCDGIFIYDVDRDEIIKIASIMRQTIERRSISFPSAVNFPIELYHLALTQDQVEAIRLIESLIELPQKPYKRTAVILIADRGRGKSCAIGIALAGLIKSLLEFKNKLRIAITAPSLNNVQSLMQLAIKALNALQLKYKELKKGDMIYEIKGDRFSIEYWEPAVVPKLDVDIAVVDEAAGIPVPLLYKILLRFRRTIFATTIHGYEGAGRGFSVRFLKRIKEDKETNLIIYEMEEPIRYSSGDPVERWQFRVLLLDAEPEELSEEDLKFIEAKEFRYLRVEPEEIYKLENEKVLRALFGIYVLAHYRNEPDDLAMMADAPHHSIRALALKNGKIVAAAQLAEEGPIPPEYLQSLLRGGKIAGNIIPDRLLKHGRLNEIGFGRGWRIVRIAVHPSVQGKGIGSYLLQELIKEAIERGYDWIGSGFGATEELLRFWVKNGFTPLHISPDRNPVSAEYTVLVLKPLNDTWNRIVNILYREFLTKLLESLHDTYRDLEVDVAWQLLKAYNIQSGVCAKPILTPIQLDRLLTYIEGHMTYESCCDAIAIMVKNYWRDNNSRCKILTPIEEKLTITKVLQGLSWEMCSSIFGKRKNVLIDEMREIIAKLLKNYFSIDKNDIDTLIGHVSMESYKHHNSGR</sequence>
<organism evidence="14">
    <name type="scientific">Ignisphaera aggregans</name>
    <dbReference type="NCBI Taxonomy" id="334771"/>
    <lineage>
        <taxon>Archaea</taxon>
        <taxon>Thermoproteota</taxon>
        <taxon>Thermoprotei</taxon>
        <taxon>Desulfurococcales</taxon>
        <taxon>Desulfurococcaceae</taxon>
        <taxon>Ignisphaera</taxon>
    </lineage>
</organism>
<dbReference type="SUPFAM" id="SSF55729">
    <property type="entry name" value="Acyl-CoA N-acyltransferases (Nat)"/>
    <property type="match status" value="1"/>
</dbReference>
<evidence type="ECO:0000256" key="8">
    <source>
        <dbReference type="ARBA" id="ARBA00023315"/>
    </source>
</evidence>
<dbReference type="InterPro" id="IPR027417">
    <property type="entry name" value="P-loop_NTPase"/>
</dbReference>
<dbReference type="Pfam" id="PF05127">
    <property type="entry name" value="NAT10_TcmA_helicase"/>
    <property type="match status" value="1"/>
</dbReference>
<dbReference type="PROSITE" id="PS51186">
    <property type="entry name" value="GNAT"/>
    <property type="match status" value="1"/>
</dbReference>
<proteinExistence type="inferred from homology"/>
<dbReference type="InterPro" id="IPR000182">
    <property type="entry name" value="GNAT_dom"/>
</dbReference>
<dbReference type="Pfam" id="PF13718">
    <property type="entry name" value="GNAT_acetyltr_2"/>
    <property type="match status" value="1"/>
</dbReference>
<evidence type="ECO:0000256" key="2">
    <source>
        <dbReference type="ARBA" id="ARBA00022555"/>
    </source>
</evidence>
<comment type="caution">
    <text evidence="14">The sequence shown here is derived from an EMBL/GenBank/DDBJ whole genome shotgun (WGS) entry which is preliminary data.</text>
</comment>
<dbReference type="Pfam" id="PF08351">
    <property type="entry name" value="TmcA_N"/>
    <property type="match status" value="1"/>
</dbReference>
<comment type="catalytic activity">
    <reaction evidence="12">
        <text>cytidine(34) in elongator tRNA(Met) + acetyl-CoA + ATP + H2O = N(4)-acetylcytidine(34) in elongator tRNA(Met) + ADP + phosphate + CoA + H(+)</text>
        <dbReference type="Rhea" id="RHEA:43788"/>
        <dbReference type="Rhea" id="RHEA-COMP:10693"/>
        <dbReference type="Rhea" id="RHEA-COMP:10694"/>
        <dbReference type="ChEBI" id="CHEBI:15377"/>
        <dbReference type="ChEBI" id="CHEBI:15378"/>
        <dbReference type="ChEBI" id="CHEBI:30616"/>
        <dbReference type="ChEBI" id="CHEBI:43474"/>
        <dbReference type="ChEBI" id="CHEBI:57287"/>
        <dbReference type="ChEBI" id="CHEBI:57288"/>
        <dbReference type="ChEBI" id="CHEBI:74900"/>
        <dbReference type="ChEBI" id="CHEBI:82748"/>
        <dbReference type="ChEBI" id="CHEBI:456216"/>
        <dbReference type="EC" id="2.3.1.193"/>
    </reaction>
</comment>
<dbReference type="CDD" id="cd04301">
    <property type="entry name" value="NAT_SF"/>
    <property type="match status" value="1"/>
</dbReference>
<evidence type="ECO:0000256" key="11">
    <source>
        <dbReference type="ARBA" id="ARBA00049914"/>
    </source>
</evidence>
<dbReference type="InterPro" id="IPR007807">
    <property type="entry name" value="TcmA/NAT10_helicase"/>
</dbReference>
<comment type="catalytic activity">
    <reaction evidence="10">
        <text>a cytidine in RNA + acetyl-CoA + ATP + H2O = an N(4)-acetylcytidine in RNA + ADP + phosphate + CoA + H(+)</text>
        <dbReference type="Rhea" id="RHEA:82211"/>
        <dbReference type="Rhea" id="RHEA-COMP:15704"/>
        <dbReference type="Rhea" id="RHEA-COMP:19834"/>
        <dbReference type="ChEBI" id="CHEBI:15377"/>
        <dbReference type="ChEBI" id="CHEBI:15378"/>
        <dbReference type="ChEBI" id="CHEBI:30616"/>
        <dbReference type="ChEBI" id="CHEBI:43474"/>
        <dbReference type="ChEBI" id="CHEBI:57287"/>
        <dbReference type="ChEBI" id="CHEBI:57288"/>
        <dbReference type="ChEBI" id="CHEBI:74900"/>
        <dbReference type="ChEBI" id="CHEBI:82748"/>
        <dbReference type="ChEBI" id="CHEBI:456216"/>
    </reaction>
</comment>
<dbReference type="GO" id="GO:0051392">
    <property type="term" value="F:tRNA cytidine N4-acetyltransferase activity"/>
    <property type="evidence" value="ECO:0007669"/>
    <property type="project" value="UniProtKB-UniRule"/>
</dbReference>
<keyword evidence="2 12" id="KW-0820">tRNA-binding</keyword>
<feature type="binding site" evidence="12">
    <location>
        <position position="437"/>
    </location>
    <ligand>
        <name>ATP</name>
        <dbReference type="ChEBI" id="CHEBI:30616"/>
    </ligand>
</feature>
<keyword evidence="1 12" id="KW-0963">Cytoplasm</keyword>
<dbReference type="EC" id="2.3.1.193" evidence="12"/>
<reference evidence="14" key="1">
    <citation type="journal article" date="2020" name="mSystems">
        <title>Genome- and Community-Level Interaction Insights into Carbon Utilization and Element Cycling Functions of Hydrothermarchaeota in Hydrothermal Sediment.</title>
        <authorList>
            <person name="Zhou Z."/>
            <person name="Liu Y."/>
            <person name="Xu W."/>
            <person name="Pan J."/>
            <person name="Luo Z.H."/>
            <person name="Li M."/>
        </authorList>
    </citation>
    <scope>NUCLEOTIDE SEQUENCE [LARGE SCALE GENOMIC DNA]</scope>
    <source>
        <strain evidence="14">SpSt-125</strain>
    </source>
</reference>
<dbReference type="InterPro" id="IPR024914">
    <property type="entry name" value="tRNA_acetyltr_TmcA"/>
</dbReference>
<evidence type="ECO:0000256" key="7">
    <source>
        <dbReference type="ARBA" id="ARBA00022884"/>
    </source>
</evidence>
<keyword evidence="3 12" id="KW-0808">Transferase</keyword>
<dbReference type="SUPFAM" id="SSF52540">
    <property type="entry name" value="P-loop containing nucleoside triphosphate hydrolases"/>
    <property type="match status" value="1"/>
</dbReference>
<feature type="binding site" evidence="12">
    <location>
        <position position="252"/>
    </location>
    <ligand>
        <name>ATP</name>
        <dbReference type="ChEBI" id="CHEBI:30616"/>
    </ligand>
</feature>
<name>A0A7J2U0M7_9CREN</name>
<comment type="catalytic activity">
    <reaction evidence="11">
        <text>a cytidine in mRNA + acetyl-CoA + ATP + H2O = an N(4)-acetylcytidine in mRNA + ADP + phosphate + CoA + H(+)</text>
        <dbReference type="Rhea" id="RHEA:58480"/>
        <dbReference type="Rhea" id="RHEA-COMP:15145"/>
        <dbReference type="Rhea" id="RHEA-COMP:15146"/>
        <dbReference type="ChEBI" id="CHEBI:15377"/>
        <dbReference type="ChEBI" id="CHEBI:15378"/>
        <dbReference type="ChEBI" id="CHEBI:30616"/>
        <dbReference type="ChEBI" id="CHEBI:43474"/>
        <dbReference type="ChEBI" id="CHEBI:57287"/>
        <dbReference type="ChEBI" id="CHEBI:57288"/>
        <dbReference type="ChEBI" id="CHEBI:74900"/>
        <dbReference type="ChEBI" id="CHEBI:82748"/>
        <dbReference type="ChEBI" id="CHEBI:456216"/>
    </reaction>
</comment>
<dbReference type="Gene3D" id="3.40.630.30">
    <property type="match status" value="1"/>
</dbReference>